<comment type="subcellular location">
    <subcellularLocation>
        <location evidence="1 6">Membrane</location>
        <topology evidence="1 6">Multi-pass membrane protein</topology>
    </subcellularLocation>
</comment>
<dbReference type="GO" id="GO:0006857">
    <property type="term" value="P:oligopeptide transport"/>
    <property type="evidence" value="ECO:0007669"/>
    <property type="project" value="InterPro"/>
</dbReference>
<dbReference type="PROSITE" id="PS01022">
    <property type="entry name" value="PTR2_1"/>
    <property type="match status" value="1"/>
</dbReference>
<comment type="similarity">
    <text evidence="2 6">Belongs to the major facilitator superfamily. Proton-dependent oligopeptide transporter (POT/PTR) (TC 2.A.17) family.</text>
</comment>
<organism evidence="8 9">
    <name type="scientific">Solimonas terrae</name>
    <dbReference type="NCBI Taxonomy" id="1396819"/>
    <lineage>
        <taxon>Bacteria</taxon>
        <taxon>Pseudomonadati</taxon>
        <taxon>Pseudomonadota</taxon>
        <taxon>Gammaproteobacteria</taxon>
        <taxon>Nevskiales</taxon>
        <taxon>Nevskiaceae</taxon>
        <taxon>Solimonas</taxon>
    </lineage>
</organism>
<keyword evidence="5 7" id="KW-0472">Membrane</keyword>
<keyword evidence="6" id="KW-0813">Transport</keyword>
<feature type="transmembrane region" description="Helical" evidence="7">
    <location>
        <begin position="216"/>
        <end position="234"/>
    </location>
</feature>
<feature type="transmembrane region" description="Helical" evidence="7">
    <location>
        <begin position="143"/>
        <end position="164"/>
    </location>
</feature>
<comment type="caution">
    <text evidence="8">The sequence shown here is derived from an EMBL/GenBank/DDBJ whole genome shotgun (WGS) entry which is preliminary data.</text>
</comment>
<keyword evidence="3 6" id="KW-0812">Transmembrane</keyword>
<dbReference type="InterPro" id="IPR000109">
    <property type="entry name" value="POT_fam"/>
</dbReference>
<evidence type="ECO:0000256" key="1">
    <source>
        <dbReference type="ARBA" id="ARBA00004141"/>
    </source>
</evidence>
<feature type="transmembrane region" description="Helical" evidence="7">
    <location>
        <begin position="104"/>
        <end position="122"/>
    </location>
</feature>
<dbReference type="GO" id="GO:0022857">
    <property type="term" value="F:transmembrane transporter activity"/>
    <property type="evidence" value="ECO:0007669"/>
    <property type="project" value="InterPro"/>
</dbReference>
<accession>A0A6M2BVK8</accession>
<feature type="transmembrane region" description="Helical" evidence="7">
    <location>
        <begin position="273"/>
        <end position="293"/>
    </location>
</feature>
<evidence type="ECO:0000256" key="2">
    <source>
        <dbReference type="ARBA" id="ARBA00005982"/>
    </source>
</evidence>
<evidence type="ECO:0000256" key="3">
    <source>
        <dbReference type="ARBA" id="ARBA00022692"/>
    </source>
</evidence>
<proteinExistence type="inferred from homology"/>
<feature type="transmembrane region" description="Helical" evidence="7">
    <location>
        <begin position="55"/>
        <end position="74"/>
    </location>
</feature>
<feature type="transmembrane region" description="Helical" evidence="7">
    <location>
        <begin position="170"/>
        <end position="189"/>
    </location>
</feature>
<evidence type="ECO:0000256" key="4">
    <source>
        <dbReference type="ARBA" id="ARBA00022989"/>
    </source>
</evidence>
<feature type="transmembrane region" description="Helical" evidence="7">
    <location>
        <begin position="305"/>
        <end position="322"/>
    </location>
</feature>
<evidence type="ECO:0000256" key="7">
    <source>
        <dbReference type="SAM" id="Phobius"/>
    </source>
</evidence>
<dbReference type="PROSITE" id="PS01023">
    <property type="entry name" value="PTR2_2"/>
    <property type="match status" value="1"/>
</dbReference>
<protein>
    <submittedName>
        <fullName evidence="8">POT family MFS transporter</fullName>
    </submittedName>
</protein>
<evidence type="ECO:0000313" key="9">
    <source>
        <dbReference type="Proteomes" id="UP000472676"/>
    </source>
</evidence>
<feature type="transmembrane region" description="Helical" evidence="7">
    <location>
        <begin position="25"/>
        <end position="43"/>
    </location>
</feature>
<name>A0A6M2BVK8_9GAMM</name>
<feature type="transmembrane region" description="Helical" evidence="7">
    <location>
        <begin position="81"/>
        <end position="98"/>
    </location>
</feature>
<dbReference type="AlphaFoldDB" id="A0A6M2BVK8"/>
<dbReference type="RefSeq" id="WP_166259983.1">
    <property type="nucleotide sequence ID" value="NZ_JAAMOW010000009.1"/>
</dbReference>
<keyword evidence="4 7" id="KW-1133">Transmembrane helix</keyword>
<dbReference type="PANTHER" id="PTHR11654">
    <property type="entry name" value="OLIGOPEPTIDE TRANSPORTER-RELATED"/>
    <property type="match status" value="1"/>
</dbReference>
<dbReference type="EMBL" id="JAAMOW010000009">
    <property type="protein sequence ID" value="NGY06424.1"/>
    <property type="molecule type" value="Genomic_DNA"/>
</dbReference>
<keyword evidence="9" id="KW-1185">Reference proteome</keyword>
<dbReference type="Proteomes" id="UP000472676">
    <property type="component" value="Unassembled WGS sequence"/>
</dbReference>
<dbReference type="Pfam" id="PF00854">
    <property type="entry name" value="PTR2"/>
    <property type="match status" value="2"/>
</dbReference>
<sequence>MTDTRNSRMPAGIPYIVANEFAERFCYYGINAILSVYLVNFLHFGDAQATSWQSLFKSAAYFFPLVGAIVSDVFLGKFKTIMIFSSVYVIGCAMLALSSDGAGIALGLGLIAFGTGGIKPCVSTNVGDQFTAANQHLIERAFSWFYLSINAGSLISIIACPWLLPHYGPKFAFGLPGVMMAFATLVFWLGRRNFAVVPPAGKAWLRDVFSKDGLSIILRLLLIYLFVAFFWSLWEQSNGQTWVLQAQSDLMDKHINVFGLFSFDVLPAQIQSVNALFILMLVPVFSYGIYPFVGRFVTITPLRKIAAGLFVCASSFIVIAWIESRIQAGHVVSIWWQILAYAILTASEVLVSITALEFSYKQAPLRMKSFIMALFLLSTSVGNLFTAVVNDVMVQPLQASSVETGDQTWVSLADAGKMVVGQKIDFAGDTGVTVTVDDQPQPLAGTFMVAEVDAAAGRVRLMDAIHRKPIASDGQFNSGAAQVSTYALVGPMYFLFFTAVMSGGALLFIFVAIFYRERTFVRGVADASDAEALAEEH</sequence>
<dbReference type="SUPFAM" id="SSF103473">
    <property type="entry name" value="MFS general substrate transporter"/>
    <property type="match status" value="1"/>
</dbReference>
<dbReference type="InterPro" id="IPR018456">
    <property type="entry name" value="PTR2_symporter_CS"/>
</dbReference>
<feature type="transmembrane region" description="Helical" evidence="7">
    <location>
        <begin position="334"/>
        <end position="358"/>
    </location>
</feature>
<dbReference type="GO" id="GO:0016020">
    <property type="term" value="C:membrane"/>
    <property type="evidence" value="ECO:0007669"/>
    <property type="project" value="UniProtKB-SubCell"/>
</dbReference>
<dbReference type="Gene3D" id="1.20.1250.20">
    <property type="entry name" value="MFS general substrate transporter like domains"/>
    <property type="match status" value="2"/>
</dbReference>
<feature type="transmembrane region" description="Helical" evidence="7">
    <location>
        <begin position="493"/>
        <end position="515"/>
    </location>
</feature>
<gene>
    <name evidence="8" type="ORF">G7Y85_16750</name>
</gene>
<evidence type="ECO:0000256" key="6">
    <source>
        <dbReference type="RuleBase" id="RU003755"/>
    </source>
</evidence>
<dbReference type="InterPro" id="IPR036259">
    <property type="entry name" value="MFS_trans_sf"/>
</dbReference>
<feature type="transmembrane region" description="Helical" evidence="7">
    <location>
        <begin position="370"/>
        <end position="389"/>
    </location>
</feature>
<evidence type="ECO:0000256" key="5">
    <source>
        <dbReference type="ARBA" id="ARBA00023136"/>
    </source>
</evidence>
<evidence type="ECO:0000313" key="8">
    <source>
        <dbReference type="EMBL" id="NGY06424.1"/>
    </source>
</evidence>
<reference evidence="8 9" key="1">
    <citation type="journal article" date="2014" name="Int. J. Syst. Evol. Microbiol.">
        <title>Solimonas terrae sp. nov., isolated from soil.</title>
        <authorList>
            <person name="Kim S.J."/>
            <person name="Moon J.Y."/>
            <person name="Weon H.Y."/>
            <person name="Ahn J.H."/>
            <person name="Chen W.M."/>
            <person name="Kwon S.W."/>
        </authorList>
    </citation>
    <scope>NUCLEOTIDE SEQUENCE [LARGE SCALE GENOMIC DNA]</scope>
    <source>
        <strain evidence="8 9">KIS83-12</strain>
    </source>
</reference>